<name>A0A291W4T3_9ACTN</name>
<keyword evidence="1" id="KW-0614">Plasmid</keyword>
<dbReference type="AlphaFoldDB" id="A0A291W4T3"/>
<dbReference type="RefSeq" id="WP_100112488.1">
    <property type="nucleotide sequence ID" value="NZ_CP023976.1"/>
</dbReference>
<dbReference type="KEGG" id="salf:SMD44_p10167"/>
<accession>A0A291W4T3</accession>
<keyword evidence="2" id="KW-1185">Reference proteome</keyword>
<gene>
    <name evidence="1" type="ORF">SMD44_p10167</name>
</gene>
<dbReference type="Proteomes" id="UP000195880">
    <property type="component" value="Plasmid pMDJK44.1"/>
</dbReference>
<reference evidence="1 2" key="1">
    <citation type="submission" date="2017-10" db="EMBL/GenBank/DDBJ databases">
        <title>Streptomyces alboflavus Genome sequencing and assembly.</title>
        <authorList>
            <person name="Wang Y."/>
            <person name="Du B."/>
            <person name="Ding Y."/>
            <person name="Liu H."/>
            <person name="Hou Q."/>
            <person name="Liu K."/>
            <person name="Wang C."/>
            <person name="Yao L."/>
        </authorList>
    </citation>
    <scope>NUCLEOTIDE SEQUENCE [LARGE SCALE GENOMIC DNA]</scope>
    <source>
        <strain evidence="1 2">MDJK44</strain>
        <plasmid evidence="2">Plasmid pmdjk44.1</plasmid>
    </source>
</reference>
<protein>
    <submittedName>
        <fullName evidence="1">Uncharacterized protein</fullName>
    </submittedName>
</protein>
<dbReference type="EMBL" id="CP023976">
    <property type="protein sequence ID" value="ATM24666.1"/>
    <property type="molecule type" value="Genomic_DNA"/>
</dbReference>
<evidence type="ECO:0000313" key="2">
    <source>
        <dbReference type="Proteomes" id="UP000195880"/>
    </source>
</evidence>
<organism evidence="1 2">
    <name type="scientific">Streptomyces alboflavus</name>
    <dbReference type="NCBI Taxonomy" id="67267"/>
    <lineage>
        <taxon>Bacteria</taxon>
        <taxon>Bacillati</taxon>
        <taxon>Actinomycetota</taxon>
        <taxon>Actinomycetes</taxon>
        <taxon>Kitasatosporales</taxon>
        <taxon>Streptomycetaceae</taxon>
        <taxon>Streptomyces</taxon>
    </lineage>
</organism>
<evidence type="ECO:0000313" key="1">
    <source>
        <dbReference type="EMBL" id="ATM24666.1"/>
    </source>
</evidence>
<sequence>MRHRDAPAPRHRVNPAADVPEGWVRCPVPPVPEGMRASSWRRTVTAAGPGTGLDAVPGTWLSPGDAAALPPGALLLCTDKKAVGTAVNHRTGRQYTAEDARVKILLVQEDGTLRTLWDKHYARSRSALGRQVVTKLVALLAQHPAPGGDPVLLAEAQRPNTLVAQCRYAACARPVAIGDGHLISSGARFEVEHWPDCSRPSPAELPAPRQNCDNCGRRGRTYEAVDSSGIPGRVCRWCYQEPPVQLSFA</sequence>
<geneLocation type="plasmid" evidence="2">
    <name>pmdjk44.1</name>
</geneLocation>
<proteinExistence type="predicted"/>